<evidence type="ECO:0000256" key="7">
    <source>
        <dbReference type="ARBA" id="ARBA00022884"/>
    </source>
</evidence>
<dbReference type="SUPFAM" id="SSF52058">
    <property type="entry name" value="L domain-like"/>
    <property type="match status" value="1"/>
</dbReference>
<dbReference type="PROSITE" id="PS51450">
    <property type="entry name" value="LRR"/>
    <property type="match status" value="1"/>
</dbReference>
<reference evidence="12 13" key="1">
    <citation type="submission" date="2022-05" db="EMBL/GenBank/DDBJ databases">
        <authorList>
            <consortium name="Genoscope - CEA"/>
            <person name="William W."/>
        </authorList>
    </citation>
    <scope>NUCLEOTIDE SEQUENCE [LARGE SCALE GENOMIC DNA]</scope>
</reference>
<feature type="compositionally biased region" description="Basic residues" evidence="9">
    <location>
        <begin position="43"/>
        <end position="60"/>
    </location>
</feature>
<protein>
    <recommendedName>
        <fullName evidence="14">Nuclear RNA export factor 1</fullName>
    </recommendedName>
</protein>
<feature type="domain" description="NTF2" evidence="10">
    <location>
        <begin position="420"/>
        <end position="572"/>
    </location>
</feature>
<dbReference type="GO" id="GO:0003723">
    <property type="term" value="F:RNA binding"/>
    <property type="evidence" value="ECO:0007669"/>
    <property type="project" value="UniProtKB-KW"/>
</dbReference>
<evidence type="ECO:0000256" key="5">
    <source>
        <dbReference type="ARBA" id="ARBA00022737"/>
    </source>
</evidence>
<dbReference type="InterPro" id="IPR002075">
    <property type="entry name" value="NTF2_dom"/>
</dbReference>
<evidence type="ECO:0000256" key="8">
    <source>
        <dbReference type="ARBA" id="ARBA00023242"/>
    </source>
</evidence>
<dbReference type="InterPro" id="IPR032710">
    <property type="entry name" value="NTF2-like_dom_sf"/>
</dbReference>
<dbReference type="SUPFAM" id="SSF54427">
    <property type="entry name" value="NTF2-like"/>
    <property type="match status" value="1"/>
</dbReference>
<evidence type="ECO:0000259" key="11">
    <source>
        <dbReference type="PROSITE" id="PS51281"/>
    </source>
</evidence>
<organism evidence="12 13">
    <name type="scientific">Pocillopora meandrina</name>
    <dbReference type="NCBI Taxonomy" id="46732"/>
    <lineage>
        <taxon>Eukaryota</taxon>
        <taxon>Metazoa</taxon>
        <taxon>Cnidaria</taxon>
        <taxon>Anthozoa</taxon>
        <taxon>Hexacorallia</taxon>
        <taxon>Scleractinia</taxon>
        <taxon>Astrocoeniina</taxon>
        <taxon>Pocilloporidae</taxon>
        <taxon>Pocillopora</taxon>
    </lineage>
</organism>
<dbReference type="GO" id="GO:0005737">
    <property type="term" value="C:cytoplasm"/>
    <property type="evidence" value="ECO:0007669"/>
    <property type="project" value="InterPro"/>
</dbReference>
<dbReference type="InterPro" id="IPR005637">
    <property type="entry name" value="TAP_C_dom"/>
</dbReference>
<dbReference type="InterPro" id="IPR001611">
    <property type="entry name" value="Leu-rich_rpt"/>
</dbReference>
<dbReference type="PROSITE" id="PS50177">
    <property type="entry name" value="NTF2_DOMAIN"/>
    <property type="match status" value="1"/>
</dbReference>
<dbReference type="InterPro" id="IPR018222">
    <property type="entry name" value="Nuclear_transport_factor_2_euk"/>
</dbReference>
<dbReference type="InterPro" id="IPR009060">
    <property type="entry name" value="UBA-like_sf"/>
</dbReference>
<comment type="similarity">
    <text evidence="2">Belongs to the NXF family.</text>
</comment>
<dbReference type="SUPFAM" id="SSF54928">
    <property type="entry name" value="RNA-binding domain, RBD"/>
    <property type="match status" value="1"/>
</dbReference>
<gene>
    <name evidence="12" type="ORF">PMEA_00031748</name>
</gene>
<keyword evidence="5" id="KW-0677">Repeat</keyword>
<evidence type="ECO:0000256" key="1">
    <source>
        <dbReference type="ARBA" id="ARBA00004642"/>
    </source>
</evidence>
<dbReference type="Pfam" id="PF09162">
    <property type="entry name" value="Tap-RNA_bind"/>
    <property type="match status" value="1"/>
</dbReference>
<feature type="region of interest" description="Disordered" evidence="9">
    <location>
        <begin position="208"/>
        <end position="238"/>
    </location>
</feature>
<sequence>MAKSLFNKAVEDAALSISLRQDGSRSFKEFDKPDRGRSFRGQPRGRSRGRGRGRGRSSSHHRSDPHPRSHLAGDDDDDIDMDEGSQRSHSRYNPYSRRPPSRRGDRGSSRGDIKSRLGRVPDGATGSQGNKSDWYKVVIPQGKKHDKEWLIKRLQNTCEEAFQPVSFHSFKGESSAFFVEGSKVAEALKRVSHKITVKDGTKLIVSVRPSAPPQNQTSNFPVREVHDGSSRGSDSLEDGTKQVLKDCLSKRYDITTKALDLSDLFHDEVLKLNNIQGILARYWLASGIVKIIGENCPEVQSLDLSNNRLKSLDGFKDLGKETSNLKHIKISNNQLRAVEELDKIKSLSQLQTISLDGNPLCDIFQDKQNSYISAIRSRFPKVTTLDGHELPPPIGFDLPSEESLPASKESYFGDLAVKEMVLKFIEQYFKIYDTDNRQGLLQAYHDQAIFSMCVNTEALGKDRGGQRAPSLGDYLKYSRNLKRVTDPERRSSFLKHSKLSVVAFLNELPSTKHDLSSFTVDVSLALPSCLSFAVRGLFLENSKTLRSFTRVFIAVPAAGGSALSIINDELHISHASPSQLQGAAVESTIATNSTETLQVSSAVLGLTSATTQQQQQMILQFAERSTMNVEWSYKCLSENNWNFEKAAMAFSSLKVQSISVKFSLAQDHFSFDFLHIVFCNFTLKILQLQLTRWASSLHFDKNIINKN</sequence>
<keyword evidence="3" id="KW-0813">Transport</keyword>
<feature type="compositionally biased region" description="Basic and acidic residues" evidence="9">
    <location>
        <begin position="102"/>
        <end position="115"/>
    </location>
</feature>
<evidence type="ECO:0000256" key="4">
    <source>
        <dbReference type="ARBA" id="ARBA00022614"/>
    </source>
</evidence>
<evidence type="ECO:0000313" key="12">
    <source>
        <dbReference type="EMBL" id="CAH3043836.1"/>
    </source>
</evidence>
<dbReference type="InterPro" id="IPR035979">
    <property type="entry name" value="RBD_domain_sf"/>
</dbReference>
<dbReference type="CDD" id="cd14342">
    <property type="entry name" value="UBA_TAP-C"/>
    <property type="match status" value="1"/>
</dbReference>
<feature type="region of interest" description="Disordered" evidence="9">
    <location>
        <begin position="16"/>
        <end position="131"/>
    </location>
</feature>
<evidence type="ECO:0000256" key="9">
    <source>
        <dbReference type="SAM" id="MobiDB-lite"/>
    </source>
</evidence>
<feature type="compositionally biased region" description="Basic and acidic residues" evidence="9">
    <location>
        <begin position="61"/>
        <end position="73"/>
    </location>
</feature>
<dbReference type="GO" id="GO:0005635">
    <property type="term" value="C:nuclear envelope"/>
    <property type="evidence" value="ECO:0007669"/>
    <property type="project" value="UniProtKB-ARBA"/>
</dbReference>
<accession>A0AAU9W4L1</accession>
<dbReference type="Gene3D" id="3.10.450.50">
    <property type="match status" value="1"/>
</dbReference>
<evidence type="ECO:0000256" key="6">
    <source>
        <dbReference type="ARBA" id="ARBA00022816"/>
    </source>
</evidence>
<dbReference type="Pfam" id="PF22602">
    <property type="entry name" value="NXF_NTF2"/>
    <property type="match status" value="1"/>
</dbReference>
<dbReference type="PROSITE" id="PS51281">
    <property type="entry name" value="TAP_C"/>
    <property type="match status" value="1"/>
</dbReference>
<dbReference type="AlphaFoldDB" id="A0AAU9W4L1"/>
<dbReference type="FunFam" id="1.10.8.10:FF:000018">
    <property type="entry name" value="Nuclear RNA export factor 1"/>
    <property type="match status" value="1"/>
</dbReference>
<dbReference type="SMART" id="SM00804">
    <property type="entry name" value="TAP_C"/>
    <property type="match status" value="1"/>
</dbReference>
<evidence type="ECO:0000256" key="2">
    <source>
        <dbReference type="ARBA" id="ARBA00009285"/>
    </source>
</evidence>
<dbReference type="Pfam" id="PF24048">
    <property type="entry name" value="LRR_NXF1-5"/>
    <property type="match status" value="1"/>
</dbReference>
<dbReference type="EMBL" id="CALNXJ010000007">
    <property type="protein sequence ID" value="CAH3043836.1"/>
    <property type="molecule type" value="Genomic_DNA"/>
</dbReference>
<dbReference type="PANTHER" id="PTHR10662">
    <property type="entry name" value="NUCLEAR RNA EXPORT FACTOR"/>
    <property type="match status" value="1"/>
</dbReference>
<dbReference type="Gene3D" id="3.80.10.10">
    <property type="entry name" value="Ribonuclease Inhibitor"/>
    <property type="match status" value="1"/>
</dbReference>
<dbReference type="InterPro" id="IPR015245">
    <property type="entry name" value="Tap_RNA-bd"/>
</dbReference>
<dbReference type="Gene3D" id="3.30.70.330">
    <property type="match status" value="1"/>
</dbReference>
<keyword evidence="4" id="KW-0433">Leucine-rich repeat</keyword>
<dbReference type="FunFam" id="3.10.450.50:FF:000004">
    <property type="entry name" value="Nuclear RNA export factor 1"/>
    <property type="match status" value="1"/>
</dbReference>
<dbReference type="InterPro" id="IPR057125">
    <property type="entry name" value="NXF1/2/3/5-like_LRR"/>
</dbReference>
<keyword evidence="7" id="KW-0694">RNA-binding</keyword>
<dbReference type="Pfam" id="PF03943">
    <property type="entry name" value="TAP_C"/>
    <property type="match status" value="1"/>
</dbReference>
<keyword evidence="6" id="KW-0509">mRNA transport</keyword>
<dbReference type="InterPro" id="IPR030217">
    <property type="entry name" value="NXF_fam"/>
</dbReference>
<dbReference type="SUPFAM" id="SSF46934">
    <property type="entry name" value="UBA-like"/>
    <property type="match status" value="1"/>
</dbReference>
<dbReference type="Gene3D" id="1.10.8.10">
    <property type="entry name" value="DNA helicase RuvA subunit, C-terminal domain"/>
    <property type="match status" value="1"/>
</dbReference>
<dbReference type="FunFam" id="3.80.10.10:FF:000384">
    <property type="entry name" value="Nuclear RNA export factor 1"/>
    <property type="match status" value="1"/>
</dbReference>
<feature type="compositionally biased region" description="Acidic residues" evidence="9">
    <location>
        <begin position="74"/>
        <end position="83"/>
    </location>
</feature>
<dbReference type="GO" id="GO:0016973">
    <property type="term" value="P:poly(A)+ mRNA export from nucleus"/>
    <property type="evidence" value="ECO:0007669"/>
    <property type="project" value="TreeGrafter"/>
</dbReference>
<keyword evidence="8" id="KW-0539">Nucleus</keyword>
<dbReference type="InterPro" id="IPR032675">
    <property type="entry name" value="LRR_dom_sf"/>
</dbReference>
<evidence type="ECO:0000256" key="3">
    <source>
        <dbReference type="ARBA" id="ARBA00022448"/>
    </source>
</evidence>
<evidence type="ECO:0000259" key="10">
    <source>
        <dbReference type="PROSITE" id="PS50177"/>
    </source>
</evidence>
<name>A0AAU9W4L1_9CNID</name>
<feature type="compositionally biased region" description="Basic and acidic residues" evidence="9">
    <location>
        <begin position="22"/>
        <end position="37"/>
    </location>
</feature>
<dbReference type="Proteomes" id="UP001159428">
    <property type="component" value="Unassembled WGS sequence"/>
</dbReference>
<evidence type="ECO:0000313" key="13">
    <source>
        <dbReference type="Proteomes" id="UP001159428"/>
    </source>
</evidence>
<feature type="domain" description="TAP-C" evidence="11">
    <location>
        <begin position="612"/>
        <end position="667"/>
    </location>
</feature>
<dbReference type="InterPro" id="IPR012677">
    <property type="entry name" value="Nucleotide-bd_a/b_plait_sf"/>
</dbReference>
<comment type="subcellular location">
    <subcellularLocation>
        <location evidence="1">Nucleus</location>
        <location evidence="1">Nucleoplasm</location>
    </subcellularLocation>
</comment>
<evidence type="ECO:0008006" key="14">
    <source>
        <dbReference type="Google" id="ProtNLM"/>
    </source>
</evidence>
<comment type="caution">
    <text evidence="12">The sequence shown here is derived from an EMBL/GenBank/DDBJ whole genome shotgun (WGS) entry which is preliminary data.</text>
</comment>
<keyword evidence="13" id="KW-1185">Reference proteome</keyword>
<dbReference type="PANTHER" id="PTHR10662:SF22">
    <property type="entry name" value="NUCLEAR RNA EXPORT FACTOR 1"/>
    <property type="match status" value="1"/>
</dbReference>
<proteinExistence type="inferred from homology"/>
<dbReference type="GO" id="GO:0005654">
    <property type="term" value="C:nucleoplasm"/>
    <property type="evidence" value="ECO:0007669"/>
    <property type="project" value="UniProtKB-SubCell"/>
</dbReference>